<name>V9Z621_9ACTN</name>
<keyword evidence="1" id="KW-0614">Plasmid</keyword>
<accession>V9Z621</accession>
<organism evidence="1">
    <name type="scientific">Streptomyces sp. FR1</name>
    <dbReference type="NCBI Taxonomy" id="349971"/>
    <lineage>
        <taxon>Bacteria</taxon>
        <taxon>Bacillati</taxon>
        <taxon>Actinomycetota</taxon>
        <taxon>Actinomycetes</taxon>
        <taxon>Kitasatosporales</taxon>
        <taxon>Streptomycetaceae</taxon>
        <taxon>Streptomyces</taxon>
    </lineage>
</organism>
<dbReference type="AlphaFoldDB" id="V9Z621"/>
<dbReference type="RefSeq" id="WP_024126198.1">
    <property type="nucleotide sequence ID" value="NC_023283.1"/>
</dbReference>
<evidence type="ECO:0000313" key="1">
    <source>
        <dbReference type="EMBL" id="AHE38816.1"/>
    </source>
</evidence>
<geneLocation type="plasmid" evidence="1">
    <name>pFRL3</name>
</geneLocation>
<protein>
    <submittedName>
        <fullName evidence="1">Uncharacterized protein</fullName>
    </submittedName>
</protein>
<sequence>MSSIDLRYGNPSVTISTSAFTVEGHSGGLSAVPTGHLVHLEQDALGLAAGYYQAGHYQGQPAQGQRTFYRVSDAEAAHDMKAGATVSAAAAAPDWPHPFAICVEGMRLSELRAFLATHPDLPDDTLVLIGPATHHLESEDAPAYPGLDAGAYVPAMNARGNYGAFWHPDHSDEPRPELSIPAVLLTPSV</sequence>
<gene>
    <name evidence="1" type="ORF">pFRL3_39</name>
</gene>
<reference evidence="1" key="1">
    <citation type="submission" date="2013-09" db="EMBL/GenBank/DDBJ databases">
        <title>Complete nucleotide sequence of Streptomyces linear plasmid pFRL3.</title>
        <authorList>
            <person name="Chen Z."/>
            <person name="Fang P."/>
            <person name="Qin Z."/>
        </authorList>
    </citation>
    <scope>NUCLEOTIDE SEQUENCE</scope>
    <source>
        <plasmid evidence="1">pFRL3</plasmid>
    </source>
</reference>
<proteinExistence type="predicted"/>
<dbReference type="EMBL" id="KF602048">
    <property type="protein sequence ID" value="AHE38816.1"/>
    <property type="molecule type" value="Genomic_DNA"/>
</dbReference>